<comment type="caution">
    <text evidence="2">The sequence shown here is derived from an EMBL/GenBank/DDBJ whole genome shotgun (WGS) entry which is preliminary data.</text>
</comment>
<gene>
    <name evidence="2" type="ORF">ACFPZF_27890</name>
</gene>
<evidence type="ECO:0000313" key="2">
    <source>
        <dbReference type="EMBL" id="MFC5645161.1"/>
    </source>
</evidence>
<accession>A0ABW0VKU8</accession>
<dbReference type="InterPro" id="IPR005801">
    <property type="entry name" value="ADC_synthase"/>
</dbReference>
<evidence type="ECO:0000256" key="1">
    <source>
        <dbReference type="SAM" id="MobiDB-lite"/>
    </source>
</evidence>
<dbReference type="Proteomes" id="UP001596066">
    <property type="component" value="Unassembled WGS sequence"/>
</dbReference>
<dbReference type="RefSeq" id="WP_346148512.1">
    <property type="nucleotide sequence ID" value="NZ_BAAAUA010000050.1"/>
</dbReference>
<name>A0ABW0VKU8_9ACTN</name>
<proteinExistence type="predicted"/>
<feature type="region of interest" description="Disordered" evidence="1">
    <location>
        <begin position="176"/>
        <end position="198"/>
    </location>
</feature>
<dbReference type="EMBL" id="JBHSOC010000063">
    <property type="protein sequence ID" value="MFC5645161.1"/>
    <property type="molecule type" value="Genomic_DNA"/>
</dbReference>
<organism evidence="2 3">
    <name type="scientific">Kitasatospora cinereorecta</name>
    <dbReference type="NCBI Taxonomy" id="285560"/>
    <lineage>
        <taxon>Bacteria</taxon>
        <taxon>Bacillati</taxon>
        <taxon>Actinomycetota</taxon>
        <taxon>Actinomycetes</taxon>
        <taxon>Kitasatosporales</taxon>
        <taxon>Streptomycetaceae</taxon>
        <taxon>Kitasatospora</taxon>
    </lineage>
</organism>
<evidence type="ECO:0000313" key="3">
    <source>
        <dbReference type="Proteomes" id="UP001596066"/>
    </source>
</evidence>
<dbReference type="Gene3D" id="3.60.120.10">
    <property type="entry name" value="Anthranilate synthase"/>
    <property type="match status" value="1"/>
</dbReference>
<protein>
    <submittedName>
        <fullName evidence="2">Uncharacterized protein</fullName>
    </submittedName>
</protein>
<sequence length="198" mass="20777">MIGHIRPLHDEAPGGLFDRLLTLGGEPAAYALLYRPQSGAADRVEVVAGELTEPASLAELPLGTGPEAPAGARHELLVVVQFRQVAERGFAAPDDGAPLPALRITEQETVDLADVLRLLPDDPLALSTAEFELEDEAYAGLVRTVLTEEIGRGRGANFVLERPFVAAIDAFGARAGRGGRRGRAGTGGGGGRVVRERG</sequence>
<reference evidence="3" key="1">
    <citation type="journal article" date="2019" name="Int. J. Syst. Evol. Microbiol.">
        <title>The Global Catalogue of Microorganisms (GCM) 10K type strain sequencing project: providing services to taxonomists for standard genome sequencing and annotation.</title>
        <authorList>
            <consortium name="The Broad Institute Genomics Platform"/>
            <consortium name="The Broad Institute Genome Sequencing Center for Infectious Disease"/>
            <person name="Wu L."/>
            <person name="Ma J."/>
        </authorList>
    </citation>
    <scope>NUCLEOTIDE SEQUENCE [LARGE SCALE GENOMIC DNA]</scope>
    <source>
        <strain evidence="3">CGMCC 4.1622</strain>
    </source>
</reference>
<keyword evidence="3" id="KW-1185">Reference proteome</keyword>